<organism evidence="1 2">
    <name type="scientific">Pocillopora meandrina</name>
    <dbReference type="NCBI Taxonomy" id="46732"/>
    <lineage>
        <taxon>Eukaryota</taxon>
        <taxon>Metazoa</taxon>
        <taxon>Cnidaria</taxon>
        <taxon>Anthozoa</taxon>
        <taxon>Hexacorallia</taxon>
        <taxon>Scleractinia</taxon>
        <taxon>Astrocoeniina</taxon>
        <taxon>Pocilloporidae</taxon>
        <taxon>Pocillopora</taxon>
    </lineage>
</organism>
<evidence type="ECO:0000313" key="1">
    <source>
        <dbReference type="EMBL" id="CAH3122275.1"/>
    </source>
</evidence>
<dbReference type="AlphaFoldDB" id="A0AAU9WQB1"/>
<gene>
    <name evidence="1" type="ORF">PMEA_00009868</name>
</gene>
<feature type="non-terminal residue" evidence="1">
    <location>
        <position position="191"/>
    </location>
</feature>
<comment type="caution">
    <text evidence="1">The sequence shown here is derived from an EMBL/GenBank/DDBJ whole genome shotgun (WGS) entry which is preliminary data.</text>
</comment>
<name>A0AAU9WQB1_9CNID</name>
<sequence length="191" mass="22242">MTEFFAKHLFSFHSVPQDLYQLNLLWNLSAVILWSYQWSQSSQRFLDLLFLFSTNGQGTKYMRLHNTVNNILTERSILNLESAEIYRNIDTAKKIFHDLIRSENKQQHDEGYTYALLNKVKSHCKALIHYAASQFTSLEVDTYFLLANASTHNKEYETAKELHAKALEEQRKISGVEHVGLAYSYDGLRDV</sequence>
<dbReference type="EMBL" id="CALNXJ010000019">
    <property type="protein sequence ID" value="CAH3122275.1"/>
    <property type="molecule type" value="Genomic_DNA"/>
</dbReference>
<dbReference type="Proteomes" id="UP001159428">
    <property type="component" value="Unassembled WGS sequence"/>
</dbReference>
<protein>
    <submittedName>
        <fullName evidence="1">Uncharacterized protein</fullName>
    </submittedName>
</protein>
<reference evidence="1 2" key="1">
    <citation type="submission" date="2022-05" db="EMBL/GenBank/DDBJ databases">
        <authorList>
            <consortium name="Genoscope - CEA"/>
            <person name="William W."/>
        </authorList>
    </citation>
    <scope>NUCLEOTIDE SEQUENCE [LARGE SCALE GENOMIC DNA]</scope>
</reference>
<keyword evidence="2" id="KW-1185">Reference proteome</keyword>
<evidence type="ECO:0000313" key="2">
    <source>
        <dbReference type="Proteomes" id="UP001159428"/>
    </source>
</evidence>
<proteinExistence type="predicted"/>
<accession>A0AAU9WQB1</accession>